<feature type="compositionally biased region" description="Polar residues" evidence="1">
    <location>
        <begin position="189"/>
        <end position="198"/>
    </location>
</feature>
<feature type="region of interest" description="Disordered" evidence="1">
    <location>
        <begin position="129"/>
        <end position="448"/>
    </location>
</feature>
<evidence type="ECO:0000256" key="1">
    <source>
        <dbReference type="SAM" id="MobiDB-lite"/>
    </source>
</evidence>
<feature type="compositionally biased region" description="Low complexity" evidence="1">
    <location>
        <begin position="138"/>
        <end position="148"/>
    </location>
</feature>
<feature type="compositionally biased region" description="Polar residues" evidence="1">
    <location>
        <begin position="249"/>
        <end position="258"/>
    </location>
</feature>
<feature type="compositionally biased region" description="Basic and acidic residues" evidence="1">
    <location>
        <begin position="85"/>
        <end position="97"/>
    </location>
</feature>
<name>A0A0B6ZLG9_9EUPU</name>
<dbReference type="EMBL" id="HACG01022589">
    <property type="protein sequence ID" value="CEK69454.1"/>
    <property type="molecule type" value="Transcribed_RNA"/>
</dbReference>
<feature type="region of interest" description="Disordered" evidence="1">
    <location>
        <begin position="76"/>
        <end position="116"/>
    </location>
</feature>
<feature type="non-terminal residue" evidence="2">
    <location>
        <position position="1"/>
    </location>
</feature>
<reference evidence="2" key="1">
    <citation type="submission" date="2014-12" db="EMBL/GenBank/DDBJ databases">
        <title>Insight into the proteome of Arion vulgaris.</title>
        <authorList>
            <person name="Aradska J."/>
            <person name="Bulat T."/>
            <person name="Smidak R."/>
            <person name="Sarate P."/>
            <person name="Gangsoo J."/>
            <person name="Sialana F."/>
            <person name="Bilban M."/>
            <person name="Lubec G."/>
        </authorList>
    </citation>
    <scope>NUCLEOTIDE SEQUENCE</scope>
    <source>
        <tissue evidence="2">Skin</tissue>
    </source>
</reference>
<feature type="compositionally biased region" description="Basic and acidic residues" evidence="1">
    <location>
        <begin position="282"/>
        <end position="305"/>
    </location>
</feature>
<protein>
    <submittedName>
        <fullName evidence="2">Uncharacterized protein</fullName>
    </submittedName>
</protein>
<evidence type="ECO:0000313" key="2">
    <source>
        <dbReference type="EMBL" id="CEK69454.1"/>
    </source>
</evidence>
<feature type="compositionally biased region" description="Basic and acidic residues" evidence="1">
    <location>
        <begin position="222"/>
        <end position="231"/>
    </location>
</feature>
<feature type="compositionally biased region" description="Polar residues" evidence="1">
    <location>
        <begin position="405"/>
        <end position="425"/>
    </location>
</feature>
<feature type="compositionally biased region" description="Low complexity" evidence="1">
    <location>
        <begin position="237"/>
        <end position="246"/>
    </location>
</feature>
<feature type="region of interest" description="Disordered" evidence="1">
    <location>
        <begin position="1"/>
        <end position="57"/>
    </location>
</feature>
<feature type="compositionally biased region" description="Polar residues" evidence="1">
    <location>
        <begin position="435"/>
        <end position="448"/>
    </location>
</feature>
<proteinExistence type="predicted"/>
<accession>A0A0B6ZLG9</accession>
<feature type="compositionally biased region" description="Polar residues" evidence="1">
    <location>
        <begin position="98"/>
        <end position="112"/>
    </location>
</feature>
<organism evidence="2">
    <name type="scientific">Arion vulgaris</name>
    <dbReference type="NCBI Taxonomy" id="1028688"/>
    <lineage>
        <taxon>Eukaryota</taxon>
        <taxon>Metazoa</taxon>
        <taxon>Spiralia</taxon>
        <taxon>Lophotrochozoa</taxon>
        <taxon>Mollusca</taxon>
        <taxon>Gastropoda</taxon>
        <taxon>Heterobranchia</taxon>
        <taxon>Euthyneura</taxon>
        <taxon>Panpulmonata</taxon>
        <taxon>Eupulmonata</taxon>
        <taxon>Stylommatophora</taxon>
        <taxon>Helicina</taxon>
        <taxon>Arionoidea</taxon>
        <taxon>Arionidae</taxon>
        <taxon>Arion</taxon>
    </lineage>
</organism>
<dbReference type="AlphaFoldDB" id="A0A0B6ZLG9"/>
<feature type="compositionally biased region" description="Polar residues" evidence="1">
    <location>
        <begin position="364"/>
        <end position="376"/>
    </location>
</feature>
<feature type="compositionally biased region" description="Polar residues" evidence="1">
    <location>
        <begin position="156"/>
        <end position="178"/>
    </location>
</feature>
<gene>
    <name evidence="2" type="primary">ORF70269</name>
</gene>
<feature type="compositionally biased region" description="Basic and acidic residues" evidence="1">
    <location>
        <begin position="339"/>
        <end position="350"/>
    </location>
</feature>
<sequence>RNSDDPSKSDNSMVPLSDVKGGGITLLSQPVIDGRRRHSSGSRPNSPAISVGGGEKSRMTVAELMMEQKLRGVTKSISLNLSSGRTEDGGLRSENSRRSTSIESLPSSSQGDISHCMISDAHLLETGLKEENSKRACSTESLISTLTETSRRSHSNESLPGSVRTESFRSPSNESLPESSRESPDKMFVSQSSRNAVDQASVPDGQVSGCKRSWSMGSVNDLNRKENRDMPTSRTNSLVSKLLLKLESITRNSSNVLKETSLKLKKSNSDDRDGDAGASKPPSDDERRSGPRSRNLSDSDVEGRTSDPGSQLPPRVPSDNSSGSHSDDNHHSRTRHRRTPSDHLPRDSSRPTHSPIIMEGSMIKKTSSSVRRNQSFHGLLPSKRQDTKASSVSAEQEAGPKSEEQTTNLPLTDSAPQSHIRSRTPSPRGRKPVLSATQLKSLTDSGKP</sequence>